<evidence type="ECO:0000259" key="3">
    <source>
        <dbReference type="Pfam" id="PF08303"/>
    </source>
</evidence>
<feature type="compositionally biased region" description="Basic and acidic residues" evidence="1">
    <location>
        <begin position="602"/>
        <end position="614"/>
    </location>
</feature>
<name>A0A5N6KR48_9ROSI</name>
<dbReference type="PANTHER" id="PTHR32004:SF1">
    <property type="entry name" value="TRNA LIGASE"/>
    <property type="match status" value="1"/>
</dbReference>
<comment type="caution">
    <text evidence="5">The sequence shown here is derived from an EMBL/GenBank/DDBJ whole genome shotgun (WGS) entry which is preliminary data.</text>
</comment>
<feature type="domain" description="tRNA ligase kinase" evidence="3">
    <location>
        <begin position="395"/>
        <end position="554"/>
    </location>
</feature>
<accession>A0A5N6KR48</accession>
<dbReference type="InterPro" id="IPR015966">
    <property type="entry name" value="tRNA_lig_kin_fungi"/>
</dbReference>
<dbReference type="GO" id="GO:0003972">
    <property type="term" value="F:RNA ligase (ATP) activity"/>
    <property type="evidence" value="ECO:0007669"/>
    <property type="project" value="InterPro"/>
</dbReference>
<dbReference type="GO" id="GO:0005634">
    <property type="term" value="C:nucleus"/>
    <property type="evidence" value="ECO:0007669"/>
    <property type="project" value="TreeGrafter"/>
</dbReference>
<dbReference type="GO" id="GO:0006388">
    <property type="term" value="P:tRNA splicing, via endonucleolytic cleavage and ligation"/>
    <property type="evidence" value="ECO:0007669"/>
    <property type="project" value="InterPro"/>
</dbReference>
<dbReference type="GO" id="GO:0005524">
    <property type="term" value="F:ATP binding"/>
    <property type="evidence" value="ECO:0007669"/>
    <property type="project" value="InterPro"/>
</dbReference>
<protein>
    <recommendedName>
        <fullName evidence="7">tRNA ligase</fullName>
    </recommendedName>
</protein>
<gene>
    <name evidence="5" type="ORF">FH972_022058</name>
</gene>
<dbReference type="GO" id="GO:0008081">
    <property type="term" value="F:phosphoric diester hydrolase activity"/>
    <property type="evidence" value="ECO:0007669"/>
    <property type="project" value="InterPro"/>
</dbReference>
<dbReference type="PIRSF" id="PIRSF019634">
    <property type="entry name" value="tRNA_lig_yeast"/>
    <property type="match status" value="1"/>
</dbReference>
<dbReference type="Pfam" id="PF09511">
    <property type="entry name" value="RNA_lig_T4_1"/>
    <property type="match status" value="1"/>
</dbReference>
<dbReference type="InterPro" id="IPR027417">
    <property type="entry name" value="P-loop_NTPase"/>
</dbReference>
<organism evidence="5 6">
    <name type="scientific">Carpinus fangiana</name>
    <dbReference type="NCBI Taxonomy" id="176857"/>
    <lineage>
        <taxon>Eukaryota</taxon>
        <taxon>Viridiplantae</taxon>
        <taxon>Streptophyta</taxon>
        <taxon>Embryophyta</taxon>
        <taxon>Tracheophyta</taxon>
        <taxon>Spermatophyta</taxon>
        <taxon>Magnoliopsida</taxon>
        <taxon>eudicotyledons</taxon>
        <taxon>Gunneridae</taxon>
        <taxon>Pentapetalae</taxon>
        <taxon>rosids</taxon>
        <taxon>fabids</taxon>
        <taxon>Fagales</taxon>
        <taxon>Betulaceae</taxon>
        <taxon>Carpinus</taxon>
    </lineage>
</organism>
<evidence type="ECO:0000313" key="6">
    <source>
        <dbReference type="Proteomes" id="UP000327013"/>
    </source>
</evidence>
<evidence type="ECO:0008006" key="7">
    <source>
        <dbReference type="Google" id="ProtNLM"/>
    </source>
</evidence>
<evidence type="ECO:0000256" key="1">
    <source>
        <dbReference type="SAM" id="MobiDB-lite"/>
    </source>
</evidence>
<evidence type="ECO:0000259" key="2">
    <source>
        <dbReference type="Pfam" id="PF08302"/>
    </source>
</evidence>
<dbReference type="InterPro" id="IPR012387">
    <property type="entry name" value="Trl1_fun"/>
</dbReference>
<dbReference type="Pfam" id="PF08303">
    <property type="entry name" value="tRNA_lig_kinase"/>
    <property type="match status" value="1"/>
</dbReference>
<proteinExistence type="predicted"/>
<dbReference type="InterPro" id="IPR015965">
    <property type="entry name" value="tRNA_lig_PDEase"/>
</dbReference>
<feature type="domain" description="T4 RNA ligase 1-like N-terminal" evidence="4">
    <location>
        <begin position="72"/>
        <end position="305"/>
    </location>
</feature>
<dbReference type="EMBL" id="VIBQ01000010">
    <property type="protein sequence ID" value="KAB8339122.1"/>
    <property type="molecule type" value="Genomic_DNA"/>
</dbReference>
<dbReference type="PANTHER" id="PTHR32004">
    <property type="entry name" value="TRNA LIGASE"/>
    <property type="match status" value="1"/>
</dbReference>
<dbReference type="Gene3D" id="3.40.50.300">
    <property type="entry name" value="P-loop containing nucleotide triphosphate hydrolases"/>
    <property type="match status" value="1"/>
</dbReference>
<dbReference type="Proteomes" id="UP000327013">
    <property type="component" value="Unassembled WGS sequence"/>
</dbReference>
<dbReference type="AlphaFoldDB" id="A0A5N6KR48"/>
<dbReference type="InterPro" id="IPR019039">
    <property type="entry name" value="T4-Rnl1-like_N"/>
</dbReference>
<evidence type="ECO:0000259" key="4">
    <source>
        <dbReference type="Pfam" id="PF09511"/>
    </source>
</evidence>
<reference evidence="5 6" key="1">
    <citation type="submission" date="2019-06" db="EMBL/GenBank/DDBJ databases">
        <title>A chromosomal-level reference genome of Carpinus fangiana (Coryloideae, Betulaceae).</title>
        <authorList>
            <person name="Yang X."/>
            <person name="Wang Z."/>
            <person name="Zhang L."/>
            <person name="Hao G."/>
            <person name="Liu J."/>
            <person name="Yang Y."/>
        </authorList>
    </citation>
    <scope>NUCLEOTIDE SEQUENCE [LARGE SCALE GENOMIC DNA]</scope>
    <source>
        <strain evidence="5">Cfa_2016G</strain>
        <tissue evidence="5">Leaf</tissue>
    </source>
</reference>
<feature type="region of interest" description="Disordered" evidence="1">
    <location>
        <begin position="602"/>
        <end position="636"/>
    </location>
</feature>
<dbReference type="FunFam" id="3.40.50.300:FF:001690">
    <property type="entry name" value="tRNA ligase"/>
    <property type="match status" value="1"/>
</dbReference>
<evidence type="ECO:0000313" key="5">
    <source>
        <dbReference type="EMBL" id="KAB8339122.1"/>
    </source>
</evidence>
<keyword evidence="6" id="KW-1185">Reference proteome</keyword>
<dbReference type="Pfam" id="PF08302">
    <property type="entry name" value="tRNA_lig_CPD"/>
    <property type="match status" value="1"/>
</dbReference>
<dbReference type="OrthoDB" id="1927657at2759"/>
<sequence>MEPLPQAPHVPQDPKYTTQVISALRDLSKKGKAKGGFSVKSKDFVVPDGSGRIVESWQMQDWDYKKSGLPTYARGLFTHHNAKHEHEIIARGYDKFFNVGEVNNTQWRNIETNTRGPYELSVKENGCIIFVAGLDDSTLLVTSKHSTGPRKDLSANHALAGEKWIDRQLAALGKTRADLARQLKTMNATAVAELCDDDFEEHVLEYAPEQAGLYLHGINLNLPEFATYPSGLVEKFAEDWGFRKTMFVVEHDIQKVKAMLEKVAETGSYDGRDTEGFVIRCQARDNPHAEWHDWFFKYKFEEPYLMYRLWREVTKTVISGKQPTFRKHKKITEEYIFFARRQLAKDPSLGKAFNLNHGIIAMRNAFLQEKGLKGSEIIQLEEQDGQEDAVTRDVVLVPIATIGCGKTTVANALVKLFGWGHQQNDNIVGKGRRPQRFAEAVLNSLAADPVVIADRNNHQFRERQQIIDDVHRVVPHARMVALHWVHDRGNFDEICQVMQHRVLSRGDNHQTIQADSKGREEILGIMDGFLKRFEPCDTSKKPDEMFDLVIDLDVTADSRTNVQVILESLSKEYPKLFTMPTEGEMDAAIAWALDEYKPDIKHDLSGGTGKESKKQQKAATGKQSGSQKARPKPLKPEYFGITLPESRVKAILGAVFSEESIEKRQFYTQLQETRRVQLAFHVTLMHRSGQAQHGAYWAHLNDLFFKLFNAEEEAKGFAPIPSNIELAKARVQLERIVWDGRVMAILVRLLDADDGFPCINEFAHITVGTAADGIKPFESNALLSAWNAGGNERIQDVKIKGNVVLEGSVKAAMMK</sequence>
<dbReference type="GO" id="GO:0051730">
    <property type="term" value="F:GTP-dependent polyribonucleotide 5'-hydroxyl-kinase activity"/>
    <property type="evidence" value="ECO:0007669"/>
    <property type="project" value="InterPro"/>
</dbReference>
<feature type="compositionally biased region" description="Polar residues" evidence="1">
    <location>
        <begin position="617"/>
        <end position="627"/>
    </location>
</feature>
<feature type="domain" description="tRNA ligase phosphodiesterase" evidence="2">
    <location>
        <begin position="557"/>
        <end position="812"/>
    </location>
</feature>
<dbReference type="SUPFAM" id="SSF52540">
    <property type="entry name" value="P-loop containing nucleoside triphosphate hydrolases"/>
    <property type="match status" value="1"/>
</dbReference>